<dbReference type="EMBL" id="LR134117">
    <property type="protein sequence ID" value="VDZ63331.1"/>
    <property type="molecule type" value="Genomic_DNA"/>
</dbReference>
<dbReference type="Proteomes" id="UP000281391">
    <property type="component" value="Chromosome"/>
</dbReference>
<evidence type="ECO:0000313" key="3">
    <source>
        <dbReference type="Proteomes" id="UP000281391"/>
    </source>
</evidence>
<dbReference type="KEGG" id="sof:NCTC11214_04422"/>
<accession>A0A3S4FUB8</accession>
<name>A0A3S4FUB8_SEROD</name>
<organism evidence="2 3">
    <name type="scientific">Serratia odorifera</name>
    <dbReference type="NCBI Taxonomy" id="618"/>
    <lineage>
        <taxon>Bacteria</taxon>
        <taxon>Pseudomonadati</taxon>
        <taxon>Pseudomonadota</taxon>
        <taxon>Gammaproteobacteria</taxon>
        <taxon>Enterobacterales</taxon>
        <taxon>Yersiniaceae</taxon>
        <taxon>Serratia</taxon>
    </lineage>
</organism>
<protein>
    <submittedName>
        <fullName evidence="2">Uncharacterized protein</fullName>
    </submittedName>
</protein>
<proteinExistence type="predicted"/>
<feature type="compositionally biased region" description="Low complexity" evidence="1">
    <location>
        <begin position="1"/>
        <end position="16"/>
    </location>
</feature>
<gene>
    <name evidence="2" type="ORF">NCTC11214_04422</name>
</gene>
<reference evidence="2 3" key="1">
    <citation type="submission" date="2018-12" db="EMBL/GenBank/DDBJ databases">
        <authorList>
            <consortium name="Pathogen Informatics"/>
        </authorList>
    </citation>
    <scope>NUCLEOTIDE SEQUENCE [LARGE SCALE GENOMIC DNA]</scope>
    <source>
        <strain evidence="2 3">NCTC11214</strain>
    </source>
</reference>
<sequence length="77" mass="8117">MIDQGAAGTRRPAATGSLPGPFQLRYDQLMPALIPLSQMVDSVVVRNEVHGYQPHPSATTLLREVYKTPASAGGGNG</sequence>
<evidence type="ECO:0000313" key="2">
    <source>
        <dbReference type="EMBL" id="VDZ63331.1"/>
    </source>
</evidence>
<dbReference type="AlphaFoldDB" id="A0A3S4FUB8"/>
<evidence type="ECO:0000256" key="1">
    <source>
        <dbReference type="SAM" id="MobiDB-lite"/>
    </source>
</evidence>
<feature type="region of interest" description="Disordered" evidence="1">
    <location>
        <begin position="1"/>
        <end position="21"/>
    </location>
</feature>